<dbReference type="EMBL" id="MN740211">
    <property type="protein sequence ID" value="QHT93939.1"/>
    <property type="molecule type" value="Genomic_DNA"/>
</dbReference>
<proteinExistence type="predicted"/>
<evidence type="ECO:0000313" key="1">
    <source>
        <dbReference type="EMBL" id="QHT93939.1"/>
    </source>
</evidence>
<reference evidence="1" key="1">
    <citation type="journal article" date="2020" name="Nature">
        <title>Giant virus diversity and host interactions through global metagenomics.</title>
        <authorList>
            <person name="Schulz F."/>
            <person name="Roux S."/>
            <person name="Paez-Espino D."/>
            <person name="Jungbluth S."/>
            <person name="Walsh D.A."/>
            <person name="Denef V.J."/>
            <person name="McMahon K.D."/>
            <person name="Konstantinidis K.T."/>
            <person name="Eloe-Fadrosh E.A."/>
            <person name="Kyrpides N.C."/>
            <person name="Woyke T."/>
        </authorList>
    </citation>
    <scope>NUCLEOTIDE SEQUENCE</scope>
    <source>
        <strain evidence="1">GVMAG-M-3300024258-14</strain>
    </source>
</reference>
<organism evidence="1">
    <name type="scientific">viral metagenome</name>
    <dbReference type="NCBI Taxonomy" id="1070528"/>
    <lineage>
        <taxon>unclassified sequences</taxon>
        <taxon>metagenomes</taxon>
        <taxon>organismal metagenomes</taxon>
    </lineage>
</organism>
<accession>A0A6C0IM91</accession>
<sequence>MQILFHTAKTFLKQILKQILKQMESAKKRSYSVVVSTPDFESGILGSSPSKTIMVNPVSSVGRAPAF</sequence>
<protein>
    <submittedName>
        <fullName evidence="1">Uncharacterized protein</fullName>
    </submittedName>
</protein>
<name>A0A6C0IM91_9ZZZZ</name>
<dbReference type="AlphaFoldDB" id="A0A6C0IM91"/>